<dbReference type="SUPFAM" id="SSF53613">
    <property type="entry name" value="Ribokinase-like"/>
    <property type="match status" value="1"/>
</dbReference>
<proteinExistence type="predicted"/>
<dbReference type="PANTHER" id="PTHR42774:SF3">
    <property type="entry name" value="KETOHEXOKINASE"/>
    <property type="match status" value="1"/>
</dbReference>
<dbReference type="AlphaFoldDB" id="A0A9W9K5A1"/>
<organism evidence="4 5">
    <name type="scientific">Penicillium angulare</name>
    <dbReference type="NCBI Taxonomy" id="116970"/>
    <lineage>
        <taxon>Eukaryota</taxon>
        <taxon>Fungi</taxon>
        <taxon>Dikarya</taxon>
        <taxon>Ascomycota</taxon>
        <taxon>Pezizomycotina</taxon>
        <taxon>Eurotiomycetes</taxon>
        <taxon>Eurotiomycetidae</taxon>
        <taxon>Eurotiales</taxon>
        <taxon>Aspergillaceae</taxon>
        <taxon>Penicillium</taxon>
    </lineage>
</organism>
<evidence type="ECO:0000313" key="5">
    <source>
        <dbReference type="Proteomes" id="UP001149165"/>
    </source>
</evidence>
<keyword evidence="5" id="KW-1185">Reference proteome</keyword>
<accession>A0A9W9K5A1</accession>
<keyword evidence="2 4" id="KW-0418">Kinase</keyword>
<gene>
    <name evidence="4" type="ORF">N7456_008967</name>
</gene>
<comment type="caution">
    <text evidence="4">The sequence shown here is derived from an EMBL/GenBank/DDBJ whole genome shotgun (WGS) entry which is preliminary data.</text>
</comment>
<dbReference type="Proteomes" id="UP001149165">
    <property type="component" value="Unassembled WGS sequence"/>
</dbReference>
<evidence type="ECO:0000256" key="1">
    <source>
        <dbReference type="ARBA" id="ARBA00022679"/>
    </source>
</evidence>
<keyword evidence="1" id="KW-0808">Transferase</keyword>
<dbReference type="EMBL" id="JAPQKH010000006">
    <property type="protein sequence ID" value="KAJ5093106.1"/>
    <property type="molecule type" value="Genomic_DNA"/>
</dbReference>
<name>A0A9W9K5A1_9EURO</name>
<feature type="domain" description="Carbohydrate kinase PfkB" evidence="3">
    <location>
        <begin position="274"/>
        <end position="353"/>
    </location>
</feature>
<dbReference type="Pfam" id="PF00294">
    <property type="entry name" value="PfkB"/>
    <property type="match status" value="1"/>
</dbReference>
<sequence>MSLVAVGACYLDTILSTPYYPGEDEKLRASSITHRRGGNCPNSLEVLKQLIPISNLPLSLSLITVLPSESSAATQQIRSTLEPNVCFDHCIYREGFQEPASSYIIASRSTGSRTIVNYNELPDMTIGELTGIIDGMVSKATWFHFEGRIPDVILGCIQHLRKEYPLVRISVEIEKPGRKGLQELAEAADVTFYSKTWAQVGRYLNEELENIEIYRFSQLKPQLKIDNHAAQWIHFSRGLSTKTVNEDKECVCLCSSTAWMCLRRELILGNTRSLLFCTWGQDGAAAFEPSTGQFVHAEAYTTTNFRVVDPIGAGDTFNAGMLYALSCRDQEWDLRTKVRFANRIAGMKVSQEGFSGLDRALNCYPSN</sequence>
<reference evidence="4" key="1">
    <citation type="submission" date="2022-11" db="EMBL/GenBank/DDBJ databases">
        <authorList>
            <person name="Petersen C."/>
        </authorList>
    </citation>
    <scope>NUCLEOTIDE SEQUENCE</scope>
    <source>
        <strain evidence="4">IBT 30069</strain>
    </source>
</reference>
<dbReference type="InterPro" id="IPR011611">
    <property type="entry name" value="PfkB_dom"/>
</dbReference>
<dbReference type="OrthoDB" id="204058at2759"/>
<evidence type="ECO:0000259" key="3">
    <source>
        <dbReference type="Pfam" id="PF00294"/>
    </source>
</evidence>
<evidence type="ECO:0000256" key="2">
    <source>
        <dbReference type="ARBA" id="ARBA00022777"/>
    </source>
</evidence>
<evidence type="ECO:0000313" key="4">
    <source>
        <dbReference type="EMBL" id="KAJ5093106.1"/>
    </source>
</evidence>
<dbReference type="Gene3D" id="3.40.1190.20">
    <property type="match status" value="1"/>
</dbReference>
<dbReference type="InterPro" id="IPR002173">
    <property type="entry name" value="Carboh/pur_kinase_PfkB_CS"/>
</dbReference>
<reference evidence="4" key="2">
    <citation type="journal article" date="2023" name="IMA Fungus">
        <title>Comparative genomic study of the Penicillium genus elucidates a diverse pangenome and 15 lateral gene transfer events.</title>
        <authorList>
            <person name="Petersen C."/>
            <person name="Sorensen T."/>
            <person name="Nielsen M.R."/>
            <person name="Sondergaard T.E."/>
            <person name="Sorensen J.L."/>
            <person name="Fitzpatrick D.A."/>
            <person name="Frisvad J.C."/>
            <person name="Nielsen K.L."/>
        </authorList>
    </citation>
    <scope>NUCLEOTIDE SEQUENCE</scope>
    <source>
        <strain evidence="4">IBT 30069</strain>
    </source>
</reference>
<protein>
    <submittedName>
        <fullName evidence="4">PfkB family kinase</fullName>
    </submittedName>
</protein>
<dbReference type="InterPro" id="IPR052562">
    <property type="entry name" value="Ketohexokinase-related"/>
</dbReference>
<dbReference type="GO" id="GO:0016301">
    <property type="term" value="F:kinase activity"/>
    <property type="evidence" value="ECO:0007669"/>
    <property type="project" value="UniProtKB-KW"/>
</dbReference>
<dbReference type="PANTHER" id="PTHR42774">
    <property type="entry name" value="PHOSPHOTRANSFERASE SYSTEM TRANSPORT PROTEIN"/>
    <property type="match status" value="1"/>
</dbReference>
<dbReference type="InterPro" id="IPR029056">
    <property type="entry name" value="Ribokinase-like"/>
</dbReference>
<dbReference type="PROSITE" id="PS00584">
    <property type="entry name" value="PFKB_KINASES_2"/>
    <property type="match status" value="1"/>
</dbReference>